<gene>
    <name evidence="4" type="ORF">LSAT_V11C400199600</name>
</gene>
<dbReference type="PANTHER" id="PTHR47075">
    <property type="entry name" value="TRANSCRIPTION FACTOR BHLH47"/>
    <property type="match status" value="1"/>
</dbReference>
<comment type="caution">
    <text evidence="4">The sequence shown here is derived from an EMBL/GenBank/DDBJ whole genome shotgun (WGS) entry which is preliminary data.</text>
</comment>
<feature type="domain" description="Iron-related transcription factor 3 bHLH" evidence="3">
    <location>
        <begin position="1"/>
        <end position="61"/>
    </location>
</feature>
<evidence type="ECO:0000259" key="3">
    <source>
        <dbReference type="Pfam" id="PF23177"/>
    </source>
</evidence>
<reference evidence="4 5" key="1">
    <citation type="journal article" date="2017" name="Nat. Commun.">
        <title>Genome assembly with in vitro proximity ligation data and whole-genome triplication in lettuce.</title>
        <authorList>
            <person name="Reyes-Chin-Wo S."/>
            <person name="Wang Z."/>
            <person name="Yang X."/>
            <person name="Kozik A."/>
            <person name="Arikit S."/>
            <person name="Song C."/>
            <person name="Xia L."/>
            <person name="Froenicke L."/>
            <person name="Lavelle D.O."/>
            <person name="Truco M.J."/>
            <person name="Xia R."/>
            <person name="Zhu S."/>
            <person name="Xu C."/>
            <person name="Xu H."/>
            <person name="Xu X."/>
            <person name="Cox K."/>
            <person name="Korf I."/>
            <person name="Meyers B.C."/>
            <person name="Michelmore R.W."/>
        </authorList>
    </citation>
    <scope>NUCLEOTIDE SEQUENCE [LARGE SCALE GENOMIC DNA]</scope>
    <source>
        <strain evidence="5">cv. Salinas</strain>
        <tissue evidence="4">Seedlings</tissue>
    </source>
</reference>
<evidence type="ECO:0000256" key="1">
    <source>
        <dbReference type="ARBA" id="ARBA00023125"/>
    </source>
</evidence>
<dbReference type="GO" id="GO:0003677">
    <property type="term" value="F:DNA binding"/>
    <property type="evidence" value="ECO:0007669"/>
    <property type="project" value="UniProtKB-KW"/>
</dbReference>
<dbReference type="InterPro" id="IPR057075">
    <property type="entry name" value="bHLH_IRO3"/>
</dbReference>
<evidence type="ECO:0000313" key="4">
    <source>
        <dbReference type="EMBL" id="KAJ0214472.1"/>
    </source>
</evidence>
<dbReference type="EMBL" id="NBSK02000004">
    <property type="protein sequence ID" value="KAJ0214472.1"/>
    <property type="molecule type" value="Genomic_DNA"/>
</dbReference>
<proteinExistence type="predicted"/>
<keyword evidence="2" id="KW-0539">Nucleus</keyword>
<evidence type="ECO:0000256" key="2">
    <source>
        <dbReference type="ARBA" id="ARBA00023242"/>
    </source>
</evidence>
<sequence>MKREHLNELFLGLSNALEIREENNGKAFILDETNRIFKCMIDQITRLKEENATLLSESQYLLFLIDMERDKWEKGGVSGSMTTEKNELEYETRALDIQIGELKSVVQKMPDLNESPIESQELDL</sequence>
<dbReference type="AlphaFoldDB" id="A0A9R1XP44"/>
<keyword evidence="1" id="KW-0238">DNA-binding</keyword>
<dbReference type="Proteomes" id="UP000235145">
    <property type="component" value="Unassembled WGS sequence"/>
</dbReference>
<dbReference type="GO" id="GO:0005634">
    <property type="term" value="C:nucleus"/>
    <property type="evidence" value="ECO:0000318"/>
    <property type="project" value="GO_Central"/>
</dbReference>
<dbReference type="Pfam" id="PF23177">
    <property type="entry name" value="bHLH_IRO3"/>
    <property type="match status" value="1"/>
</dbReference>
<organism evidence="4 5">
    <name type="scientific">Lactuca sativa</name>
    <name type="common">Garden lettuce</name>
    <dbReference type="NCBI Taxonomy" id="4236"/>
    <lineage>
        <taxon>Eukaryota</taxon>
        <taxon>Viridiplantae</taxon>
        <taxon>Streptophyta</taxon>
        <taxon>Embryophyta</taxon>
        <taxon>Tracheophyta</taxon>
        <taxon>Spermatophyta</taxon>
        <taxon>Magnoliopsida</taxon>
        <taxon>eudicotyledons</taxon>
        <taxon>Gunneridae</taxon>
        <taxon>Pentapetalae</taxon>
        <taxon>asterids</taxon>
        <taxon>campanulids</taxon>
        <taxon>Asterales</taxon>
        <taxon>Asteraceae</taxon>
        <taxon>Cichorioideae</taxon>
        <taxon>Cichorieae</taxon>
        <taxon>Lactucinae</taxon>
        <taxon>Lactuca</taxon>
    </lineage>
</organism>
<dbReference type="PANTHER" id="PTHR47075:SF10">
    <property type="entry name" value="TRANSCRIPTION FACTOR BHLH47-LIKE"/>
    <property type="match status" value="1"/>
</dbReference>
<evidence type="ECO:0000313" key="5">
    <source>
        <dbReference type="Proteomes" id="UP000235145"/>
    </source>
</evidence>
<dbReference type="GO" id="GO:0003700">
    <property type="term" value="F:DNA-binding transcription factor activity"/>
    <property type="evidence" value="ECO:0000318"/>
    <property type="project" value="GO_Central"/>
</dbReference>
<protein>
    <recommendedName>
        <fullName evidence="3">Iron-related transcription factor 3 bHLH domain-containing protein</fullName>
    </recommendedName>
</protein>
<accession>A0A9R1XP44</accession>
<name>A0A9R1XP44_LACSA</name>
<keyword evidence="5" id="KW-1185">Reference proteome</keyword>